<dbReference type="AlphaFoldDB" id="A0A0C9V4R6"/>
<keyword evidence="2" id="KW-1185">Reference proteome</keyword>
<accession>A0A0C9V4R6</accession>
<reference evidence="1 2" key="1">
    <citation type="submission" date="2014-06" db="EMBL/GenBank/DDBJ databases">
        <title>Evolutionary Origins and Diversification of the Mycorrhizal Mutualists.</title>
        <authorList>
            <consortium name="DOE Joint Genome Institute"/>
            <consortium name="Mycorrhizal Genomics Consortium"/>
            <person name="Kohler A."/>
            <person name="Kuo A."/>
            <person name="Nagy L.G."/>
            <person name="Floudas D."/>
            <person name="Copeland A."/>
            <person name="Barry K.W."/>
            <person name="Cichocki N."/>
            <person name="Veneault-Fourrey C."/>
            <person name="LaButti K."/>
            <person name="Lindquist E.A."/>
            <person name="Lipzen A."/>
            <person name="Lundell T."/>
            <person name="Morin E."/>
            <person name="Murat C."/>
            <person name="Riley R."/>
            <person name="Ohm R."/>
            <person name="Sun H."/>
            <person name="Tunlid A."/>
            <person name="Henrissat B."/>
            <person name="Grigoriev I.V."/>
            <person name="Hibbett D.S."/>
            <person name="Martin F."/>
        </authorList>
    </citation>
    <scope>NUCLEOTIDE SEQUENCE [LARGE SCALE GENOMIC DNA]</scope>
    <source>
        <strain evidence="1 2">SS14</strain>
    </source>
</reference>
<proteinExistence type="predicted"/>
<dbReference type="EMBL" id="KN837134">
    <property type="protein sequence ID" value="KIJ41854.1"/>
    <property type="molecule type" value="Genomic_DNA"/>
</dbReference>
<name>A0A0C9V4R6_SPHS4</name>
<gene>
    <name evidence="1" type="ORF">M422DRAFT_255181</name>
</gene>
<protein>
    <submittedName>
        <fullName evidence="1">Uncharacterized protein</fullName>
    </submittedName>
</protein>
<dbReference type="Proteomes" id="UP000054279">
    <property type="component" value="Unassembled WGS sequence"/>
</dbReference>
<evidence type="ECO:0000313" key="1">
    <source>
        <dbReference type="EMBL" id="KIJ41854.1"/>
    </source>
</evidence>
<organism evidence="1 2">
    <name type="scientific">Sphaerobolus stellatus (strain SS14)</name>
    <dbReference type="NCBI Taxonomy" id="990650"/>
    <lineage>
        <taxon>Eukaryota</taxon>
        <taxon>Fungi</taxon>
        <taxon>Dikarya</taxon>
        <taxon>Basidiomycota</taxon>
        <taxon>Agaricomycotina</taxon>
        <taxon>Agaricomycetes</taxon>
        <taxon>Phallomycetidae</taxon>
        <taxon>Geastrales</taxon>
        <taxon>Sphaerobolaceae</taxon>
        <taxon>Sphaerobolus</taxon>
    </lineage>
</organism>
<dbReference type="HOGENOM" id="CLU_2224879_0_0_1"/>
<sequence>MARGHHRRLPHPPRALLNLPSIIMNDNRDDFQSSKMQSGVNPSQIGGYCSFSTSRMLFYSSNASLRYAWLDGSVSRQTLLLQSGSITYNIFLGIFNKGISSRLGTS</sequence>
<evidence type="ECO:0000313" key="2">
    <source>
        <dbReference type="Proteomes" id="UP000054279"/>
    </source>
</evidence>